<reference evidence="2" key="1">
    <citation type="submission" date="2018-01" db="EMBL/GenBank/DDBJ databases">
        <title>An insight into the sialome of Amazonian anophelines.</title>
        <authorList>
            <person name="Ribeiro J.M."/>
            <person name="Scarpassa V."/>
            <person name="Calvo E."/>
        </authorList>
    </citation>
    <scope>NUCLEOTIDE SEQUENCE</scope>
    <source>
        <tissue evidence="2">Salivary glands</tissue>
    </source>
</reference>
<dbReference type="AlphaFoldDB" id="A0A2M3ZP00"/>
<dbReference type="EMBL" id="GGFM01009488">
    <property type="protein sequence ID" value="MBW30239.1"/>
    <property type="molecule type" value="Transcribed_RNA"/>
</dbReference>
<protein>
    <submittedName>
        <fullName evidence="2">Putative secreted peptide</fullName>
    </submittedName>
</protein>
<organism evidence="2">
    <name type="scientific">Anopheles braziliensis</name>
    <dbReference type="NCBI Taxonomy" id="58242"/>
    <lineage>
        <taxon>Eukaryota</taxon>
        <taxon>Metazoa</taxon>
        <taxon>Ecdysozoa</taxon>
        <taxon>Arthropoda</taxon>
        <taxon>Hexapoda</taxon>
        <taxon>Insecta</taxon>
        <taxon>Pterygota</taxon>
        <taxon>Neoptera</taxon>
        <taxon>Endopterygota</taxon>
        <taxon>Diptera</taxon>
        <taxon>Nematocera</taxon>
        <taxon>Culicoidea</taxon>
        <taxon>Culicidae</taxon>
        <taxon>Anophelinae</taxon>
        <taxon>Anopheles</taxon>
    </lineage>
</organism>
<evidence type="ECO:0000313" key="2">
    <source>
        <dbReference type="EMBL" id="MBW30239.1"/>
    </source>
</evidence>
<evidence type="ECO:0000256" key="1">
    <source>
        <dbReference type="SAM" id="SignalP"/>
    </source>
</evidence>
<name>A0A2M3ZP00_9DIPT</name>
<keyword evidence="1" id="KW-0732">Signal</keyword>
<feature type="chain" id="PRO_5014623624" evidence="1">
    <location>
        <begin position="24"/>
        <end position="102"/>
    </location>
</feature>
<sequence length="102" mass="12356">MSRIKLTLLKIFIYSNVYSLCHAKLSTGFNRQKKRPNGSESFRWHLQLFPMLFTSTIKRWAGIFNQTGIDFQYFIQFVLAHHRSNRMHQIQLYRSYLNMMYV</sequence>
<accession>A0A2M3ZP00</accession>
<proteinExistence type="predicted"/>
<feature type="signal peptide" evidence="1">
    <location>
        <begin position="1"/>
        <end position="23"/>
    </location>
</feature>